<keyword evidence="2" id="KW-1185">Reference proteome</keyword>
<dbReference type="AlphaFoldDB" id="A0A9W8KAU0"/>
<comment type="caution">
    <text evidence="1">The sequence shown here is derived from an EMBL/GenBank/DDBJ whole genome shotgun (WGS) entry which is preliminary data.</text>
</comment>
<dbReference type="Proteomes" id="UP001148786">
    <property type="component" value="Unassembled WGS sequence"/>
</dbReference>
<name>A0A9W8KAU0_9AGAR</name>
<proteinExistence type="predicted"/>
<gene>
    <name evidence="1" type="ORF">NLJ89_g2724</name>
</gene>
<dbReference type="OrthoDB" id="2269034at2759"/>
<evidence type="ECO:0000313" key="1">
    <source>
        <dbReference type="EMBL" id="KAJ3513838.1"/>
    </source>
</evidence>
<organism evidence="1 2">
    <name type="scientific">Agrocybe chaxingu</name>
    <dbReference type="NCBI Taxonomy" id="84603"/>
    <lineage>
        <taxon>Eukaryota</taxon>
        <taxon>Fungi</taxon>
        <taxon>Dikarya</taxon>
        <taxon>Basidiomycota</taxon>
        <taxon>Agaricomycotina</taxon>
        <taxon>Agaricomycetes</taxon>
        <taxon>Agaricomycetidae</taxon>
        <taxon>Agaricales</taxon>
        <taxon>Agaricineae</taxon>
        <taxon>Strophariaceae</taxon>
        <taxon>Agrocybe</taxon>
    </lineage>
</organism>
<accession>A0A9W8KAU0</accession>
<dbReference type="EMBL" id="JANKHO010000176">
    <property type="protein sequence ID" value="KAJ3513838.1"/>
    <property type="molecule type" value="Genomic_DNA"/>
</dbReference>
<sequence length="211" mass="23688">MNDDTIDPSQELFSALSLPVLKEVVYSGDKADSLCSLLERSSCPLVQLTLTDSAGRTPTDTISLCRAAPSLESLCLPNVFPVGYFLPFLAETAISTEDHEQSILPRLRTLYVSGKCNFSWDIIPNLFPFPLESDQRFLRPLETVKFEVSGWYYDQMSEESPAKVDVLLDAGTDISVVRAGEDLIQTMRQFYADPRPGEVWEEYSNDDIEED</sequence>
<evidence type="ECO:0000313" key="2">
    <source>
        <dbReference type="Proteomes" id="UP001148786"/>
    </source>
</evidence>
<protein>
    <submittedName>
        <fullName evidence="1">Uncharacterized protein</fullName>
    </submittedName>
</protein>
<reference evidence="1" key="1">
    <citation type="submission" date="2022-07" db="EMBL/GenBank/DDBJ databases">
        <title>Genome Sequence of Agrocybe chaxingu.</title>
        <authorList>
            <person name="Buettner E."/>
        </authorList>
    </citation>
    <scope>NUCLEOTIDE SEQUENCE</scope>
    <source>
        <strain evidence="1">MP-N11</strain>
    </source>
</reference>